<feature type="domain" description="Protein FecR C-terminal" evidence="2">
    <location>
        <begin position="318"/>
        <end position="384"/>
    </location>
</feature>
<gene>
    <name evidence="3" type="ORF">MKQ68_21385</name>
</gene>
<organism evidence="3 4">
    <name type="scientific">Chitinophaga horti</name>
    <dbReference type="NCBI Taxonomy" id="2920382"/>
    <lineage>
        <taxon>Bacteria</taxon>
        <taxon>Pseudomonadati</taxon>
        <taxon>Bacteroidota</taxon>
        <taxon>Chitinophagia</taxon>
        <taxon>Chitinophagales</taxon>
        <taxon>Chitinophagaceae</taxon>
        <taxon>Chitinophaga</taxon>
    </lineage>
</organism>
<dbReference type="PANTHER" id="PTHR30273:SF2">
    <property type="entry name" value="PROTEIN FECR"/>
    <property type="match status" value="1"/>
</dbReference>
<dbReference type="Gene3D" id="2.60.120.1440">
    <property type="match status" value="1"/>
</dbReference>
<dbReference type="Proteomes" id="UP001162741">
    <property type="component" value="Chromosome"/>
</dbReference>
<dbReference type="Pfam" id="PF04773">
    <property type="entry name" value="FecR"/>
    <property type="match status" value="1"/>
</dbReference>
<feature type="domain" description="FecR protein" evidence="1">
    <location>
        <begin position="184"/>
        <end position="278"/>
    </location>
</feature>
<protein>
    <submittedName>
        <fullName evidence="3">FecR domain-containing protein</fullName>
    </submittedName>
</protein>
<dbReference type="EMBL" id="CP107006">
    <property type="protein sequence ID" value="UYQ92636.1"/>
    <property type="molecule type" value="Genomic_DNA"/>
</dbReference>
<evidence type="ECO:0000313" key="4">
    <source>
        <dbReference type="Proteomes" id="UP001162741"/>
    </source>
</evidence>
<dbReference type="Gene3D" id="3.55.50.30">
    <property type="match status" value="1"/>
</dbReference>
<accession>A0ABY6J2P2</accession>
<proteinExistence type="predicted"/>
<dbReference type="PANTHER" id="PTHR30273">
    <property type="entry name" value="PERIPLASMIC SIGNAL SENSOR AND SIGMA FACTOR ACTIVATOR FECR-RELATED"/>
    <property type="match status" value="1"/>
</dbReference>
<dbReference type="Pfam" id="PF16344">
    <property type="entry name" value="FecR_C"/>
    <property type="match status" value="1"/>
</dbReference>
<sequence length="388" mass="42015">MEPLDRITQLSTRAINRLATAAELEELCLLLQQHPDAALPPQLEKQLLAPPAADYDTIYWDGVADRILAADRNTTPVIPMRNRRRWMWAAAVAVVVAGTGSYLLTRTPATTEITTRTVDKPADIAPGGNKATLVLGDGSTISLDSATTGSLAQQGHVRVVKRTNGQLAYETAGAHPSGEILYNTIYTPRGGQYQVTLPDGSKVWLNAASSLRYPTTFTGKRIVELSGEAYFEIAANARQPFMVKQGSNTIEVLGTAFNVMAYADEQAVNTTLLSGAVKVNGRKINPGQCASISHSSGKLDILDHVNTEAAVAWKNGYIQFEGHDIRSAMRLISRWYDVSVDYRGQVPAHFRGTISSSVPVSEVLKMMAMTGEVNFEISGRTIIVTPGQ</sequence>
<evidence type="ECO:0000259" key="2">
    <source>
        <dbReference type="Pfam" id="PF16344"/>
    </source>
</evidence>
<dbReference type="InterPro" id="IPR032508">
    <property type="entry name" value="FecR_C"/>
</dbReference>
<keyword evidence="4" id="KW-1185">Reference proteome</keyword>
<dbReference type="InterPro" id="IPR006860">
    <property type="entry name" value="FecR"/>
</dbReference>
<reference evidence="3" key="1">
    <citation type="submission" date="2022-10" db="EMBL/GenBank/DDBJ databases">
        <title>Chitinophaga sp. nov., isolated from soil.</title>
        <authorList>
            <person name="Jeon C.O."/>
        </authorList>
    </citation>
    <scope>NUCLEOTIDE SEQUENCE</scope>
    <source>
        <strain evidence="3">R8</strain>
    </source>
</reference>
<evidence type="ECO:0000259" key="1">
    <source>
        <dbReference type="Pfam" id="PF04773"/>
    </source>
</evidence>
<evidence type="ECO:0000313" key="3">
    <source>
        <dbReference type="EMBL" id="UYQ92636.1"/>
    </source>
</evidence>
<dbReference type="RefSeq" id="WP_264280870.1">
    <property type="nucleotide sequence ID" value="NZ_CP107006.1"/>
</dbReference>
<dbReference type="InterPro" id="IPR012373">
    <property type="entry name" value="Ferrdict_sens_TM"/>
</dbReference>
<name>A0ABY6J2P2_9BACT</name>